<evidence type="ECO:0000313" key="10">
    <source>
        <dbReference type="Proteomes" id="UP000177885"/>
    </source>
</evidence>
<protein>
    <recommendedName>
        <fullName evidence="6">Chaperonin GroEL</fullName>
        <ecNumber evidence="6">5.6.1.7</ecNumber>
    </recommendedName>
    <alternativeName>
        <fullName evidence="6">60 kDa chaperonin</fullName>
    </alternativeName>
    <alternativeName>
        <fullName evidence="6">Chaperonin-60</fullName>
        <shortName evidence="6">Cpn60</shortName>
    </alternativeName>
</protein>
<feature type="binding site" evidence="6">
    <location>
        <position position="50"/>
    </location>
    <ligand>
        <name>ATP</name>
        <dbReference type="ChEBI" id="CHEBI:30616"/>
    </ligand>
</feature>
<feature type="binding site" evidence="6">
    <location>
        <begin position="86"/>
        <end position="90"/>
    </location>
    <ligand>
        <name>ATP</name>
        <dbReference type="ChEBI" id="CHEBI:30616"/>
    </ligand>
</feature>
<dbReference type="Gene3D" id="3.30.260.10">
    <property type="entry name" value="TCP-1-like chaperonin intermediate domain"/>
    <property type="match status" value="1"/>
</dbReference>
<dbReference type="InterPro" id="IPR027409">
    <property type="entry name" value="GroEL-like_apical_dom_sf"/>
</dbReference>
<feature type="binding site" evidence="6">
    <location>
        <position position="414"/>
    </location>
    <ligand>
        <name>ATP</name>
        <dbReference type="ChEBI" id="CHEBI:30616"/>
    </ligand>
</feature>
<dbReference type="CDD" id="cd03344">
    <property type="entry name" value="GroEL"/>
    <property type="match status" value="1"/>
</dbReference>
<dbReference type="GO" id="GO:0005524">
    <property type="term" value="F:ATP binding"/>
    <property type="evidence" value="ECO:0007669"/>
    <property type="project" value="UniProtKB-UniRule"/>
</dbReference>
<comment type="caution">
    <text evidence="9">The sequence shown here is derived from an EMBL/GenBank/DDBJ whole genome shotgun (WGS) entry which is preliminary data.</text>
</comment>
<dbReference type="InterPro" id="IPR002423">
    <property type="entry name" value="Cpn60/GroEL/TCP-1"/>
</dbReference>
<keyword evidence="2 6" id="KW-0547">Nucleotide-binding</keyword>
<dbReference type="FunFam" id="3.50.7.10:FF:000001">
    <property type="entry name" value="60 kDa chaperonin"/>
    <property type="match status" value="1"/>
</dbReference>
<comment type="function">
    <text evidence="6 8">Together with its co-chaperonin GroES, plays an essential role in assisting protein folding. The GroEL-GroES system forms a nano-cage that allows encapsulation of the non-native substrate proteins and provides a physical environment optimized to promote and accelerate protein folding.</text>
</comment>
<comment type="similarity">
    <text evidence="1 6 7">Belongs to the chaperonin (HSP60) family.</text>
</comment>
<comment type="subcellular location">
    <subcellularLocation>
        <location evidence="6">Cytoplasm</location>
    </subcellularLocation>
</comment>
<evidence type="ECO:0000256" key="8">
    <source>
        <dbReference type="RuleBase" id="RU000419"/>
    </source>
</evidence>
<dbReference type="AlphaFoldDB" id="A0A1F7TLQ5"/>
<feature type="binding site" evidence="6">
    <location>
        <begin position="29"/>
        <end position="32"/>
    </location>
    <ligand>
        <name>ATP</name>
        <dbReference type="ChEBI" id="CHEBI:30616"/>
    </ligand>
</feature>
<dbReference type="SUPFAM" id="SSF48592">
    <property type="entry name" value="GroEL equatorial domain-like"/>
    <property type="match status" value="1"/>
</dbReference>
<dbReference type="InterPro" id="IPR001844">
    <property type="entry name" value="Cpn60/GroEL"/>
</dbReference>
<keyword evidence="3 6" id="KW-0067">ATP-binding</keyword>
<evidence type="ECO:0000313" key="9">
    <source>
        <dbReference type="EMBL" id="OGL66915.1"/>
    </source>
</evidence>
<dbReference type="PROSITE" id="PS00296">
    <property type="entry name" value="CHAPERONINS_CPN60"/>
    <property type="match status" value="1"/>
</dbReference>
<dbReference type="Gene3D" id="3.50.7.10">
    <property type="entry name" value="GroEL"/>
    <property type="match status" value="1"/>
</dbReference>
<evidence type="ECO:0000256" key="4">
    <source>
        <dbReference type="ARBA" id="ARBA00023186"/>
    </source>
</evidence>
<evidence type="ECO:0000256" key="6">
    <source>
        <dbReference type="HAMAP-Rule" id="MF_00600"/>
    </source>
</evidence>
<dbReference type="SUPFAM" id="SSF52029">
    <property type="entry name" value="GroEL apical domain-like"/>
    <property type="match status" value="1"/>
</dbReference>
<dbReference type="GO" id="GO:0016853">
    <property type="term" value="F:isomerase activity"/>
    <property type="evidence" value="ECO:0007669"/>
    <property type="project" value="UniProtKB-KW"/>
</dbReference>
<dbReference type="InterPro" id="IPR027410">
    <property type="entry name" value="TCP-1-like_intermed_sf"/>
</dbReference>
<dbReference type="GO" id="GO:0140662">
    <property type="term" value="F:ATP-dependent protein folding chaperone"/>
    <property type="evidence" value="ECO:0007669"/>
    <property type="project" value="InterPro"/>
</dbReference>
<dbReference type="HAMAP" id="MF_00600">
    <property type="entry name" value="CH60"/>
    <property type="match status" value="1"/>
</dbReference>
<name>A0A1F7TLQ5_9BACT</name>
<dbReference type="InterPro" id="IPR027413">
    <property type="entry name" value="GROEL-like_equatorial_sf"/>
</dbReference>
<dbReference type="EMBL" id="MGDT01000004">
    <property type="protein sequence ID" value="OGL66915.1"/>
    <property type="molecule type" value="Genomic_DNA"/>
</dbReference>
<evidence type="ECO:0000256" key="2">
    <source>
        <dbReference type="ARBA" id="ARBA00022741"/>
    </source>
</evidence>
<keyword evidence="6" id="KW-0963">Cytoplasm</keyword>
<keyword evidence="5 6" id="KW-0413">Isomerase</keyword>
<proteinExistence type="inferred from homology"/>
<keyword evidence="4 6" id="KW-0143">Chaperone</keyword>
<dbReference type="GO" id="GO:0051082">
    <property type="term" value="F:unfolded protein binding"/>
    <property type="evidence" value="ECO:0007669"/>
    <property type="project" value="UniProtKB-UniRule"/>
</dbReference>
<evidence type="ECO:0000256" key="5">
    <source>
        <dbReference type="ARBA" id="ARBA00023235"/>
    </source>
</evidence>
<feature type="binding site" evidence="6">
    <location>
        <position position="493"/>
    </location>
    <ligand>
        <name>ATP</name>
        <dbReference type="ChEBI" id="CHEBI:30616"/>
    </ligand>
</feature>
<reference evidence="9 10" key="1">
    <citation type="journal article" date="2016" name="Nat. Commun.">
        <title>Thousands of microbial genomes shed light on interconnected biogeochemical processes in an aquifer system.</title>
        <authorList>
            <person name="Anantharaman K."/>
            <person name="Brown C.T."/>
            <person name="Hug L.A."/>
            <person name="Sharon I."/>
            <person name="Castelle C.J."/>
            <person name="Probst A.J."/>
            <person name="Thomas B.C."/>
            <person name="Singh A."/>
            <person name="Wilkins M.J."/>
            <person name="Karaoz U."/>
            <person name="Brodie E.L."/>
            <person name="Williams K.H."/>
            <person name="Hubbard S.S."/>
            <person name="Banfield J.F."/>
        </authorList>
    </citation>
    <scope>NUCLEOTIDE SEQUENCE [LARGE SCALE GENOMIC DNA]</scope>
</reference>
<dbReference type="GO" id="GO:0042026">
    <property type="term" value="P:protein refolding"/>
    <property type="evidence" value="ECO:0007669"/>
    <property type="project" value="UniProtKB-UniRule"/>
</dbReference>
<dbReference type="NCBIfam" id="NF009488">
    <property type="entry name" value="PRK12850.1"/>
    <property type="match status" value="1"/>
</dbReference>
<evidence type="ECO:0000256" key="7">
    <source>
        <dbReference type="RuleBase" id="RU000418"/>
    </source>
</evidence>
<accession>A0A1F7TLQ5</accession>
<dbReference type="InterPro" id="IPR018370">
    <property type="entry name" value="Chaperonin_Cpn60_CS"/>
</dbReference>
<dbReference type="NCBIfam" id="NF009487">
    <property type="entry name" value="PRK12849.1"/>
    <property type="match status" value="1"/>
</dbReference>
<dbReference type="NCBIfam" id="TIGR02348">
    <property type="entry name" value="GroEL"/>
    <property type="match status" value="1"/>
</dbReference>
<evidence type="ECO:0000256" key="1">
    <source>
        <dbReference type="ARBA" id="ARBA00006607"/>
    </source>
</evidence>
<dbReference type="NCBIfam" id="NF000592">
    <property type="entry name" value="PRK00013.1"/>
    <property type="match status" value="1"/>
</dbReference>
<dbReference type="Pfam" id="PF00118">
    <property type="entry name" value="Cpn60_TCP1"/>
    <property type="match status" value="1"/>
</dbReference>
<feature type="binding site" evidence="6">
    <location>
        <begin position="477"/>
        <end position="479"/>
    </location>
    <ligand>
        <name>ATP</name>
        <dbReference type="ChEBI" id="CHEBI:30616"/>
    </ligand>
</feature>
<dbReference type="SUPFAM" id="SSF54849">
    <property type="entry name" value="GroEL-intermediate domain like"/>
    <property type="match status" value="1"/>
</dbReference>
<dbReference type="EC" id="5.6.1.7" evidence="6"/>
<dbReference type="PANTHER" id="PTHR45633">
    <property type="entry name" value="60 KDA HEAT SHOCK PROTEIN, MITOCHONDRIAL"/>
    <property type="match status" value="1"/>
</dbReference>
<gene>
    <name evidence="6" type="primary">groEL</name>
    <name evidence="6" type="synonym">groL</name>
    <name evidence="9" type="ORF">A2856_00205</name>
</gene>
<dbReference type="STRING" id="1802385.A2856_00205"/>
<dbReference type="Gene3D" id="1.10.560.10">
    <property type="entry name" value="GroEL-like equatorial domain"/>
    <property type="match status" value="1"/>
</dbReference>
<dbReference type="NCBIfam" id="NF009489">
    <property type="entry name" value="PRK12851.1"/>
    <property type="match status" value="1"/>
</dbReference>
<organism evidence="9 10">
    <name type="scientific">Candidatus Uhrbacteria bacterium RIFCSPHIGHO2_01_FULL_63_20</name>
    <dbReference type="NCBI Taxonomy" id="1802385"/>
    <lineage>
        <taxon>Bacteria</taxon>
        <taxon>Candidatus Uhriibacteriota</taxon>
    </lineage>
</organism>
<sequence length="541" mass="57302">MAKQIAFNEEARAALKRGVDKLANAVKVTLGPKGRNVVLERGFGAPMVTKDGVTVAKEIELEDKVENLGAELVKEVASKTNDVAGDGTTTATVLAQAMVAEGLRNVTAGTNPQAIRRGIEKGVEAIVARVKDHIAKPIKGDEIEKVASISANDASIGKVIAEAMKKVGENGVITVEEGQSFGVEVEVVEGMQFDRGYVAPHMITNAERMEAEYHDAYILVTDKKISSIQDVLPVLEKVAASGKKELVIIAEDVDGEALTTLVVNKLRGTFLTLAVKAPGFGDRRKAMLEDIAILTGGKLITDELGLKLETAALTDLGRATKVVSGKEHTIIVGGAGEKKAIEDRVASLKTQLTNTDSDFDKEKLQERIAKLAGGVAVIKVGAATETEMKEKKHRIEDAVSATKAAIEEGIVPGGGVALVRAATALDDVKVSGDERVGIDILRRSLEEPMRMIAHNAGKDGSVVVERVRHEKGAFGYNAAEDRYEDMVEAGIVDPAKVTRSALQNAASIAIMVLTTEAAVTELPKPEEKAGHGHGGGMEGMY</sequence>
<comment type="subunit">
    <text evidence="6 8">Forms a cylinder of 14 subunits composed of two heptameric rings stacked back-to-back. Interacts with the co-chaperonin GroES.</text>
</comment>
<dbReference type="PRINTS" id="PR00298">
    <property type="entry name" value="CHAPERONIN60"/>
</dbReference>
<evidence type="ECO:0000256" key="3">
    <source>
        <dbReference type="ARBA" id="ARBA00022840"/>
    </source>
</evidence>
<dbReference type="GO" id="GO:0005737">
    <property type="term" value="C:cytoplasm"/>
    <property type="evidence" value="ECO:0007669"/>
    <property type="project" value="UniProtKB-SubCell"/>
</dbReference>
<dbReference type="Proteomes" id="UP000177885">
    <property type="component" value="Unassembled WGS sequence"/>
</dbReference>